<evidence type="ECO:0000256" key="5">
    <source>
        <dbReference type="ARBA" id="ARBA00022840"/>
    </source>
</evidence>
<evidence type="ECO:0000313" key="9">
    <source>
        <dbReference type="Proteomes" id="UP000659630"/>
    </source>
</evidence>
<comment type="pathway">
    <text evidence="6">Carbohydrate metabolism; D-tagatose 6-phosphate degradation; D-glyceraldehyde 3-phosphate and glycerone phosphate from D-tagatose 6-phosphate: step 1/2.</text>
</comment>
<dbReference type="GO" id="GO:0005524">
    <property type="term" value="F:ATP binding"/>
    <property type="evidence" value="ECO:0007669"/>
    <property type="project" value="UniProtKB-KW"/>
</dbReference>
<dbReference type="GO" id="GO:0005829">
    <property type="term" value="C:cytosol"/>
    <property type="evidence" value="ECO:0007669"/>
    <property type="project" value="TreeGrafter"/>
</dbReference>
<dbReference type="PANTHER" id="PTHR46566">
    <property type="entry name" value="1-PHOSPHOFRUCTOKINASE-RELATED"/>
    <property type="match status" value="1"/>
</dbReference>
<evidence type="ECO:0000256" key="6">
    <source>
        <dbReference type="PIRNR" id="PIRNR000535"/>
    </source>
</evidence>
<dbReference type="GO" id="GO:0005988">
    <property type="term" value="P:lactose metabolic process"/>
    <property type="evidence" value="ECO:0007669"/>
    <property type="project" value="UniProtKB-KW"/>
</dbReference>
<dbReference type="PANTHER" id="PTHR46566:SF2">
    <property type="entry name" value="ATP-DEPENDENT 6-PHOSPHOFRUCTOKINASE ISOZYME 2"/>
    <property type="match status" value="1"/>
</dbReference>
<dbReference type="NCBIfam" id="TIGR03168">
    <property type="entry name" value="1-PFK"/>
    <property type="match status" value="1"/>
</dbReference>
<sequence length="321" mass="33314">MSGEMVYTVTLNPAWDRTAEVERLVQGGTHLLGAVRGDAGGKGVNVSRVLRAMGGGTCALGLLGGGPGDQLEETLRQEGVRAGFVRLPAPCRVNTKIVDRSAGVTTEFNELGPRADAGALEALEAQLRQLPPGAVAVLAGSLPPGAPADWYARAAGCCRGCGARVVLDASREALRLGLAGEPEIVKPNREELEYLCGGAALQGEALLAAARALLQGRTGLAAVSLGADGALFAARRFAVLAAAPRVRAASTVGAGDTMTAVLARWLAHRPEQWEPQDGQTLSELARQAVAAATAKVLRPGTQPPRLEEIEEMKARVTLKEL</sequence>
<accession>A0A923L1K3</accession>
<protein>
    <recommendedName>
        <fullName evidence="6">Tagatose-6-phosphate kinase</fullName>
        <ecNumber evidence="6">2.7.1.144</ecNumber>
    </recommendedName>
</protein>
<dbReference type="GO" id="GO:0008443">
    <property type="term" value="F:phosphofructokinase activity"/>
    <property type="evidence" value="ECO:0007669"/>
    <property type="project" value="TreeGrafter"/>
</dbReference>
<dbReference type="PIRSF" id="PIRSF000535">
    <property type="entry name" value="1PFK/6PFK/LacC"/>
    <property type="match status" value="1"/>
</dbReference>
<dbReference type="InterPro" id="IPR011611">
    <property type="entry name" value="PfkB_dom"/>
</dbReference>
<gene>
    <name evidence="8" type="ORF">H8S23_08545</name>
</gene>
<dbReference type="PROSITE" id="PS00583">
    <property type="entry name" value="PFKB_KINASES_1"/>
    <property type="match status" value="1"/>
</dbReference>
<dbReference type="Gene3D" id="3.40.1190.20">
    <property type="match status" value="1"/>
</dbReference>
<dbReference type="Pfam" id="PF00294">
    <property type="entry name" value="PfkB"/>
    <property type="match status" value="1"/>
</dbReference>
<evidence type="ECO:0000256" key="1">
    <source>
        <dbReference type="ARBA" id="ARBA00005380"/>
    </source>
</evidence>
<dbReference type="RefSeq" id="WP_186887900.1">
    <property type="nucleotide sequence ID" value="NZ_JACONZ010000002.1"/>
</dbReference>
<comment type="caution">
    <text evidence="8">The sequence shown here is derived from an EMBL/GenBank/DDBJ whole genome shotgun (WGS) entry which is preliminary data.</text>
</comment>
<comment type="catalytic activity">
    <reaction evidence="6">
        <text>D-tagatofuranose 6-phosphate + ATP = D-tagatofuranose 1,6-bisphosphate + ADP + H(+)</text>
        <dbReference type="Rhea" id="RHEA:12420"/>
        <dbReference type="ChEBI" id="CHEBI:15378"/>
        <dbReference type="ChEBI" id="CHEBI:30616"/>
        <dbReference type="ChEBI" id="CHEBI:58694"/>
        <dbReference type="ChEBI" id="CHEBI:58695"/>
        <dbReference type="ChEBI" id="CHEBI:456216"/>
        <dbReference type="EC" id="2.7.1.144"/>
    </reaction>
</comment>
<evidence type="ECO:0000256" key="2">
    <source>
        <dbReference type="ARBA" id="ARBA00022679"/>
    </source>
</evidence>
<proteinExistence type="inferred from homology"/>
<dbReference type="GO" id="GO:0009024">
    <property type="term" value="F:tagatose-6-phosphate kinase activity"/>
    <property type="evidence" value="ECO:0007669"/>
    <property type="project" value="UniProtKB-EC"/>
</dbReference>
<feature type="domain" description="Carbohydrate kinase PfkB" evidence="7">
    <location>
        <begin position="16"/>
        <end position="304"/>
    </location>
</feature>
<dbReference type="AlphaFoldDB" id="A0A923L1K3"/>
<reference evidence="8" key="1">
    <citation type="submission" date="2020-08" db="EMBL/GenBank/DDBJ databases">
        <title>Genome public.</title>
        <authorList>
            <person name="Liu C."/>
            <person name="Sun Q."/>
        </authorList>
    </citation>
    <scope>NUCLEOTIDE SEQUENCE</scope>
    <source>
        <strain evidence="8">BX8</strain>
    </source>
</reference>
<dbReference type="InterPro" id="IPR002173">
    <property type="entry name" value="Carboh/pur_kinase_PfkB_CS"/>
</dbReference>
<evidence type="ECO:0000259" key="7">
    <source>
        <dbReference type="Pfam" id="PF00294"/>
    </source>
</evidence>
<dbReference type="EMBL" id="JACONZ010000002">
    <property type="protein sequence ID" value="MBC5581558.1"/>
    <property type="molecule type" value="Genomic_DNA"/>
</dbReference>
<name>A0A923L1K3_9FIRM</name>
<dbReference type="InterPro" id="IPR017583">
    <property type="entry name" value="Tagatose/fructose_Pkinase"/>
</dbReference>
<comment type="similarity">
    <text evidence="6">Belongs to the carbohydrate kinase PfkB family. LacC subfamily.</text>
</comment>
<dbReference type="Proteomes" id="UP000659630">
    <property type="component" value="Unassembled WGS sequence"/>
</dbReference>
<evidence type="ECO:0000256" key="4">
    <source>
        <dbReference type="ARBA" id="ARBA00022777"/>
    </source>
</evidence>
<keyword evidence="9" id="KW-1185">Reference proteome</keyword>
<keyword evidence="2 6" id="KW-0808">Transferase</keyword>
<evidence type="ECO:0000313" key="8">
    <source>
        <dbReference type="EMBL" id="MBC5581558.1"/>
    </source>
</evidence>
<keyword evidence="4 8" id="KW-0418">Kinase</keyword>
<keyword evidence="3 6" id="KW-0547">Nucleotide-binding</keyword>
<comment type="similarity">
    <text evidence="1">Belongs to the carbohydrate kinase pfkB family.</text>
</comment>
<keyword evidence="5 6" id="KW-0067">ATP-binding</keyword>
<evidence type="ECO:0000256" key="3">
    <source>
        <dbReference type="ARBA" id="ARBA00022741"/>
    </source>
</evidence>
<dbReference type="EC" id="2.7.1.144" evidence="6"/>
<organism evidence="8 9">
    <name type="scientific">Anaerofilum hominis</name>
    <dbReference type="NCBI Taxonomy" id="2763016"/>
    <lineage>
        <taxon>Bacteria</taxon>
        <taxon>Bacillati</taxon>
        <taxon>Bacillota</taxon>
        <taxon>Clostridia</taxon>
        <taxon>Eubacteriales</taxon>
        <taxon>Oscillospiraceae</taxon>
        <taxon>Anaerofilum</taxon>
    </lineage>
</organism>
<dbReference type="InterPro" id="IPR029056">
    <property type="entry name" value="Ribokinase-like"/>
</dbReference>
<keyword evidence="6" id="KW-0423">Lactose metabolism</keyword>
<dbReference type="SUPFAM" id="SSF53613">
    <property type="entry name" value="Ribokinase-like"/>
    <property type="match status" value="1"/>
</dbReference>